<accession>A0ABQ1E3X1</accession>
<evidence type="ECO:0008006" key="3">
    <source>
        <dbReference type="Google" id="ProtNLM"/>
    </source>
</evidence>
<keyword evidence="2" id="KW-1185">Reference proteome</keyword>
<proteinExistence type="predicted"/>
<reference evidence="1 2" key="1">
    <citation type="submission" date="2020-06" db="EMBL/GenBank/DDBJ databases">
        <title>Characterization of fructooligosaccharide metabolism and fructooligosaccharide-degrading enzymes in human commensal butyrate producers.</title>
        <authorList>
            <person name="Tanno H."/>
            <person name="Fujii T."/>
            <person name="Hirano K."/>
            <person name="Maeno S."/>
            <person name="Tonozuka T."/>
            <person name="Sakamoto M."/>
            <person name="Ohkuma M."/>
            <person name="Tochio T."/>
            <person name="Endo A."/>
        </authorList>
    </citation>
    <scope>NUCLEOTIDE SEQUENCE [LARGE SCALE GENOMIC DNA]</scope>
    <source>
        <strain evidence="1 2">JCM 31056</strain>
    </source>
</reference>
<gene>
    <name evidence="1" type="ORF">BUFA31_28140</name>
</gene>
<dbReference type="EMBL" id="BLYJ01000071">
    <property type="protein sequence ID" value="GFO89650.1"/>
    <property type="molecule type" value="Genomic_DNA"/>
</dbReference>
<name>A0ABQ1E3X1_9FIRM</name>
<evidence type="ECO:0000313" key="1">
    <source>
        <dbReference type="EMBL" id="GFO89650.1"/>
    </source>
</evidence>
<organism evidence="1 2">
    <name type="scientific">Butyricicoccus faecihominis</name>
    <dbReference type="NCBI Taxonomy" id="1712515"/>
    <lineage>
        <taxon>Bacteria</taxon>
        <taxon>Bacillati</taxon>
        <taxon>Bacillota</taxon>
        <taxon>Clostridia</taxon>
        <taxon>Eubacteriales</taxon>
        <taxon>Butyricicoccaceae</taxon>
        <taxon>Butyricicoccus</taxon>
    </lineage>
</organism>
<dbReference type="Proteomes" id="UP000620147">
    <property type="component" value="Unassembled WGS sequence"/>
</dbReference>
<comment type="caution">
    <text evidence="1">The sequence shown here is derived from an EMBL/GenBank/DDBJ whole genome shotgun (WGS) entry which is preliminary data.</text>
</comment>
<sequence length="561" mass="65214">MYDILGALKALFEEVHYMDFYRDIFPEGSFEERGEYEDGKYNGIAIAIEKGSKRAKRMTITDDLDTIADMVGSHDFCLMSPISYAGKSRKSSNARFMYALAIDLDGMTERKHWDFFMEQINRGHEMLQFVWGLPRPTYLVSSGSGIHIYYVFKQPIPMFKNIVEELEKLKRRLTWQAWTQGASSLHDKVQYESLFQGFRVVGTITKDGGRCRAFSVGEKVTVEYLNKFVPEDHRAVSFVYKSDLRLEDAKKKYPEWYQRRIVEKRPRNTWTCKKAVYDWWIRKLKEGAEQGHRYWCIMTLATYAQKCGVPRETLEEDAYGLIPFMNTKGDEFTEDDVMHALEAYTDSYATYPIDTIVWRTGIQIEKNRRNGQKQSDHLEEARAIRDIRMRRQGRKWTDGNGRPDKLSVVAEWRSEHSEGTKAECIRETGLSKKTVYRWWEEAGLMNLREYTNKEKMVQLSGDESQRKAAEIVAAVTAIAKERGLSEEEAYEVFLHGKTRKEQVQEQEKHMVFAESEVDAGLLVGCAANGIRRINVMPDDEYMNYLATDCVNALFPPKTENK</sequence>
<protein>
    <recommendedName>
        <fullName evidence="3">Replication protein</fullName>
    </recommendedName>
</protein>
<evidence type="ECO:0000313" key="2">
    <source>
        <dbReference type="Proteomes" id="UP000620147"/>
    </source>
</evidence>